<dbReference type="VEuPathDB" id="CryptoDB:Cvel_7748"/>
<accession>A0A0G4HP99</accession>
<evidence type="ECO:0000256" key="1">
    <source>
        <dbReference type="SAM" id="MobiDB-lite"/>
    </source>
</evidence>
<dbReference type="EMBL" id="CDMZ01003354">
    <property type="protein sequence ID" value="CEM46055.1"/>
    <property type="molecule type" value="Genomic_DNA"/>
</dbReference>
<dbReference type="PANTHER" id="PTHR47052">
    <property type="entry name" value="CONSERVED SERINE PROLINE-RICH PROTEIN (AFU_ORTHOLOGUE AFUA_2G01790)"/>
    <property type="match status" value="1"/>
</dbReference>
<evidence type="ECO:0000313" key="3">
    <source>
        <dbReference type="EMBL" id="CEM46055.1"/>
    </source>
</evidence>
<dbReference type="PANTHER" id="PTHR47052:SF3">
    <property type="entry name" value="INGRESSION PROTEIN 1"/>
    <property type="match status" value="1"/>
</dbReference>
<feature type="compositionally biased region" description="Pro residues" evidence="1">
    <location>
        <begin position="129"/>
        <end position="143"/>
    </location>
</feature>
<dbReference type="CDD" id="cd00030">
    <property type="entry name" value="C2"/>
    <property type="match status" value="1"/>
</dbReference>
<sequence>MAYFSSLVITAHSARDLHNTEWMGKMDPYCKIICGSQIARTNTHRNAHKSPVWNQRCSIRYSGEPTIRFEVWDADTFTHDDFIGSVNMTLGPLLSSNPPRFQGELALVRDQGTGAGMIFVSVEAQAGAPPAPAPSAPSAPPAYNPASGYVPPEEKAKYGGGSSVSAGAAGTGMFAAAMAGLGKVIEAAADSSHKKKKKKGGGAKKYKGGGKKKRGSGGHGSFSDYSVSDFFSDVESFFSGSS</sequence>
<dbReference type="SUPFAM" id="SSF49562">
    <property type="entry name" value="C2 domain (Calcium/lipid-binding domain, CaLB)"/>
    <property type="match status" value="1"/>
</dbReference>
<dbReference type="AlphaFoldDB" id="A0A0G4HP99"/>
<evidence type="ECO:0000259" key="2">
    <source>
        <dbReference type="PROSITE" id="PS50004"/>
    </source>
</evidence>
<feature type="compositionally biased region" description="Basic residues" evidence="1">
    <location>
        <begin position="193"/>
        <end position="216"/>
    </location>
</feature>
<feature type="region of interest" description="Disordered" evidence="1">
    <location>
        <begin position="127"/>
        <end position="148"/>
    </location>
</feature>
<feature type="domain" description="C2" evidence="2">
    <location>
        <begin position="1"/>
        <end position="105"/>
    </location>
</feature>
<dbReference type="InterPro" id="IPR052981">
    <property type="entry name" value="Ingression_C2_domain"/>
</dbReference>
<gene>
    <name evidence="3" type="ORF">Cvel_7748</name>
</gene>
<organism evidence="3">
    <name type="scientific">Chromera velia CCMP2878</name>
    <dbReference type="NCBI Taxonomy" id="1169474"/>
    <lineage>
        <taxon>Eukaryota</taxon>
        <taxon>Sar</taxon>
        <taxon>Alveolata</taxon>
        <taxon>Colpodellida</taxon>
        <taxon>Chromeraceae</taxon>
        <taxon>Chromera</taxon>
    </lineage>
</organism>
<reference evidence="3" key="1">
    <citation type="submission" date="2014-11" db="EMBL/GenBank/DDBJ databases">
        <authorList>
            <person name="Otto D Thomas"/>
            <person name="Naeem Raeece"/>
        </authorList>
    </citation>
    <scope>NUCLEOTIDE SEQUENCE</scope>
</reference>
<proteinExistence type="predicted"/>
<dbReference type="InterPro" id="IPR000008">
    <property type="entry name" value="C2_dom"/>
</dbReference>
<dbReference type="PROSITE" id="PS50004">
    <property type="entry name" value="C2"/>
    <property type="match status" value="1"/>
</dbReference>
<name>A0A0G4HP99_9ALVE</name>
<dbReference type="Gene3D" id="2.60.40.150">
    <property type="entry name" value="C2 domain"/>
    <property type="match status" value="1"/>
</dbReference>
<dbReference type="SMART" id="SM00239">
    <property type="entry name" value="C2"/>
    <property type="match status" value="1"/>
</dbReference>
<dbReference type="Pfam" id="PF00168">
    <property type="entry name" value="C2"/>
    <property type="match status" value="1"/>
</dbReference>
<protein>
    <recommendedName>
        <fullName evidence="2">C2 domain-containing protein</fullName>
    </recommendedName>
</protein>
<dbReference type="InterPro" id="IPR035892">
    <property type="entry name" value="C2_domain_sf"/>
</dbReference>
<feature type="region of interest" description="Disordered" evidence="1">
    <location>
        <begin position="189"/>
        <end position="226"/>
    </location>
</feature>